<evidence type="ECO:0000313" key="2">
    <source>
        <dbReference type="EMBL" id="TWV93683.1"/>
    </source>
</evidence>
<comment type="caution">
    <text evidence="2">The sequence shown here is derived from an EMBL/GenBank/DDBJ whole genome shotgun (WGS) entry which is preliminary data.</text>
</comment>
<dbReference type="OrthoDB" id="680868at2"/>
<evidence type="ECO:0000256" key="1">
    <source>
        <dbReference type="SAM" id="Phobius"/>
    </source>
</evidence>
<dbReference type="AlphaFoldDB" id="A0A5C6LMJ8"/>
<sequence length="68" mass="7518">MKKAMIAASIVGVAAAGVILYLTRSRNGMQRLLDGAEATADDARRVANRHLRKTQKKINHMIHESTME</sequence>
<dbReference type="Proteomes" id="UP000318815">
    <property type="component" value="Unassembled WGS sequence"/>
</dbReference>
<keyword evidence="1" id="KW-1133">Transmembrane helix</keyword>
<keyword evidence="1" id="KW-0472">Membrane</keyword>
<feature type="transmembrane region" description="Helical" evidence="1">
    <location>
        <begin position="6"/>
        <end position="23"/>
    </location>
</feature>
<accession>A0A5C6LMJ8</accession>
<proteinExistence type="predicted"/>
<dbReference type="EMBL" id="VOHS01000052">
    <property type="protein sequence ID" value="TWV93683.1"/>
    <property type="molecule type" value="Genomic_DNA"/>
</dbReference>
<gene>
    <name evidence="2" type="ORF">FEF09_26660</name>
</gene>
<evidence type="ECO:0000313" key="3">
    <source>
        <dbReference type="Proteomes" id="UP000318815"/>
    </source>
</evidence>
<dbReference type="RefSeq" id="WP_146307923.1">
    <property type="nucleotide sequence ID" value="NZ_VOHS01000052.1"/>
</dbReference>
<reference evidence="2 3" key="1">
    <citation type="submission" date="2019-08" db="EMBL/GenBank/DDBJ databases">
        <title>Whole genome sequencing of chitin degrading bacteria Chitinophaga pinensis YS16.</title>
        <authorList>
            <person name="Singh R.P."/>
            <person name="Manchanda G."/>
            <person name="Maurya I.K."/>
            <person name="Joshi N.K."/>
            <person name="Srivastava A.K."/>
        </authorList>
    </citation>
    <scope>NUCLEOTIDE SEQUENCE [LARGE SCALE GENOMIC DNA]</scope>
    <source>
        <strain evidence="2 3">YS-16</strain>
    </source>
</reference>
<protein>
    <submittedName>
        <fullName evidence="2">Uncharacterized protein</fullName>
    </submittedName>
</protein>
<keyword evidence="1" id="KW-0812">Transmembrane</keyword>
<name>A0A5C6LMJ8_9BACT</name>
<organism evidence="2 3">
    <name type="scientific">Chitinophaga pinensis</name>
    <dbReference type="NCBI Taxonomy" id="79329"/>
    <lineage>
        <taxon>Bacteria</taxon>
        <taxon>Pseudomonadati</taxon>
        <taxon>Bacteroidota</taxon>
        <taxon>Chitinophagia</taxon>
        <taxon>Chitinophagales</taxon>
        <taxon>Chitinophagaceae</taxon>
        <taxon>Chitinophaga</taxon>
    </lineage>
</organism>
<keyword evidence="3" id="KW-1185">Reference proteome</keyword>